<sequence>MDPKHLHEQLKQLQIEIDALAVDDGNRAKLHALVDDIDRELGVGPQFVLEDTNLQDRLDELVSGFEVEHPTVAGILKDIMVKLASIGI</sequence>
<organism evidence="1 2">
    <name type="scientific">Zhongshania marina</name>
    <dbReference type="NCBI Taxonomy" id="2304603"/>
    <lineage>
        <taxon>Bacteria</taxon>
        <taxon>Pseudomonadati</taxon>
        <taxon>Pseudomonadota</taxon>
        <taxon>Gammaproteobacteria</taxon>
        <taxon>Cellvibrionales</taxon>
        <taxon>Spongiibacteraceae</taxon>
        <taxon>Zhongshania</taxon>
    </lineage>
</organism>
<name>A0A2S4HH40_9GAMM</name>
<dbReference type="Proteomes" id="UP000237222">
    <property type="component" value="Unassembled WGS sequence"/>
</dbReference>
<dbReference type="OrthoDB" id="4335607at2"/>
<reference evidence="1" key="1">
    <citation type="submission" date="2018-01" db="EMBL/GenBank/DDBJ databases">
        <authorList>
            <person name="Yu X.-D."/>
        </authorList>
    </citation>
    <scope>NUCLEOTIDE SEQUENCE</scope>
    <source>
        <strain evidence="1">ZX-21</strain>
    </source>
</reference>
<dbReference type="Pfam" id="PF14357">
    <property type="entry name" value="DUF4404"/>
    <property type="match status" value="1"/>
</dbReference>
<comment type="caution">
    <text evidence="1">The sequence shown here is derived from an EMBL/GenBank/DDBJ whole genome shotgun (WGS) entry which is preliminary data.</text>
</comment>
<dbReference type="EMBL" id="PQGG01000018">
    <property type="protein sequence ID" value="POP53307.1"/>
    <property type="molecule type" value="Genomic_DNA"/>
</dbReference>
<evidence type="ECO:0000313" key="1">
    <source>
        <dbReference type="EMBL" id="POP53307.1"/>
    </source>
</evidence>
<evidence type="ECO:0008006" key="3">
    <source>
        <dbReference type="Google" id="ProtNLM"/>
    </source>
</evidence>
<evidence type="ECO:0000313" key="2">
    <source>
        <dbReference type="Proteomes" id="UP000237222"/>
    </source>
</evidence>
<accession>A0A2S4HH40</accession>
<dbReference type="InterPro" id="IPR025516">
    <property type="entry name" value="DUF4404"/>
</dbReference>
<dbReference type="RefSeq" id="WP_103683914.1">
    <property type="nucleotide sequence ID" value="NZ_PQGG01000018.1"/>
</dbReference>
<dbReference type="AlphaFoldDB" id="A0A2S4HH40"/>
<gene>
    <name evidence="1" type="ORF">C0068_07705</name>
</gene>
<protein>
    <recommendedName>
        <fullName evidence="3">DUF4404 domain-containing protein</fullName>
    </recommendedName>
</protein>
<proteinExistence type="predicted"/>